<protein>
    <recommendedName>
        <fullName evidence="3">CHAT domain-containing protein</fullName>
    </recommendedName>
</protein>
<evidence type="ECO:0008006" key="3">
    <source>
        <dbReference type="Google" id="ProtNLM"/>
    </source>
</evidence>
<name>A0A0P9RXR3_PSESX</name>
<dbReference type="AlphaFoldDB" id="A0A0P9RXR3"/>
<evidence type="ECO:0000313" key="1">
    <source>
        <dbReference type="EMBL" id="KPW89490.1"/>
    </source>
</evidence>
<dbReference type="Proteomes" id="UP000050381">
    <property type="component" value="Unassembled WGS sequence"/>
</dbReference>
<gene>
    <name evidence="1" type="ORF">ALO79_200086</name>
</gene>
<dbReference type="RefSeq" id="WP_053191433.1">
    <property type="nucleotide sequence ID" value="NZ_LJQD01000549.1"/>
</dbReference>
<sequence length="1259" mass="138324">MNNDEGNVQESIEGFDPRVMFADGLWRETGDLLVGVPTDQVIGRISAMSFLFFKDHSGAAIFDSITVVVPPLNVWPIIDTDVLDYVRQGVEALWGKSPSEQQLEYIRKKLIIHRCLDLDSKGLLEKIKQLKRNLVIVPMAHVYRDVDAVEVKYQGRAPVGKTGDTWVPHVAAWSDKCIRSLKDSDNYLVLATPENPPSDERHIDKLASIENLSFAYLKSQATMNVETVISGGIQRWTALAVCGRVDEALGEIAALDVELAVKRQLEIQMLNRSSFRERTLTALKAYVDDGFDLTGDQAVRFGRIAFRSGSRDMAIRLISEGLNGTCERTLLEATLITCESLEDDALTLRVFLQLKELFPDSPTLARYRQACLIRMSGSLTHEFSCEWLPKIGFVGFELVVAETFLAPAAEMLNTLILAADSQSAQDRDLALLCCATYSLTKLDAQEAITLALGISDTGLFRLRACWLLIGAMKRTLLEVKLDSDPIALLEAPIAYLRRYIAGHPDDVETREAFTALFAVESSANLGTPILIAQTLSLAQDSGALLLVDQPETPRATAAQLSRFLSEADAWLVQVGFYDVSRTEIPAELMQGEPLAILHSLESMIRGVAVESEDGLDNAEHLSFLACGVARHVSDTTADINALRFVACSFASGGQTQRARDRAEQILEIAGDSVTRQRAAWVAFADIYHRTRGPLPALLGLAFAFELKQPVVPDELWWENYTLFRIVRDLGVTSYAQASLDNLKRISTLITKPEESEKRIRTLELSMRLLHGKHQDLAFRVELVADAEEHCNQIMKGRDEILPAIVLLAQSIGLLEHFGGCASESARALLEEALSRLDAPRAKYVRAMTASKPTIADALHLAKRVDPTRNSGDVPGDLRVAEIAARRVLKTNEDSISAQTAATALELIADHALDPLDGARELDMQWPLEFAQSICPEDGAVLMLGLDSEGALVSLTIGEEQTLVSQHEGSDTTFRKTLKEWAQTYPYRYGYINREEGNNEFFLSMQDLQIPIPNAKRTIVVAEPSVQQVPLNLALFENNLAGYQSAIGYVPSLTWLYAKSQQLRTRETKRVAWISEATGGHDDDVLVRVLMRTESTLRDHGFDVETEGVVPVALKGAQIAVVAAHGGVGSGGKFFHRLSDEGNLVVSPSSLATALEGAELVILFVCSGGRTDKHPHVNTAVGLPKHLLSRGCRTVIASPWPLFASVPGPWLESFLKSWDGGLSALDATFAANQAVESHFGNVPQYSLAMTVYGDVLMSKE</sequence>
<comment type="caution">
    <text evidence="1">The sequence shown here is derived from an EMBL/GenBank/DDBJ whole genome shotgun (WGS) entry which is preliminary data.</text>
</comment>
<reference evidence="1 2" key="1">
    <citation type="submission" date="2015-09" db="EMBL/GenBank/DDBJ databases">
        <title>Genome announcement of multiple Pseudomonas syringae strains.</title>
        <authorList>
            <person name="Thakur S."/>
            <person name="Wang P.W."/>
            <person name="Gong Y."/>
            <person name="Weir B.S."/>
            <person name="Guttman D.S."/>
        </authorList>
    </citation>
    <scope>NUCLEOTIDE SEQUENCE [LARGE SCALE GENOMIC DNA]</scope>
    <source>
        <strain evidence="1 2">ICMP9419</strain>
    </source>
</reference>
<dbReference type="PATRIC" id="fig|264450.4.peg.2763"/>
<accession>A0A0P9RXR3</accession>
<organism evidence="1 2">
    <name type="scientific">Pseudomonas syringae pv. castaneae</name>
    <dbReference type="NCBI Taxonomy" id="264450"/>
    <lineage>
        <taxon>Bacteria</taxon>
        <taxon>Pseudomonadati</taxon>
        <taxon>Pseudomonadota</taxon>
        <taxon>Gammaproteobacteria</taxon>
        <taxon>Pseudomonadales</taxon>
        <taxon>Pseudomonadaceae</taxon>
        <taxon>Pseudomonas</taxon>
        <taxon>Pseudomonas syringae</taxon>
    </lineage>
</organism>
<evidence type="ECO:0000313" key="2">
    <source>
        <dbReference type="Proteomes" id="UP000050381"/>
    </source>
</evidence>
<dbReference type="EMBL" id="LJQD01000549">
    <property type="protein sequence ID" value="KPW89490.1"/>
    <property type="molecule type" value="Genomic_DNA"/>
</dbReference>
<proteinExistence type="predicted"/>